<organism evidence="5 6">
    <name type="scientific">Shewanella surugensis</name>
    <dbReference type="NCBI Taxonomy" id="212020"/>
    <lineage>
        <taxon>Bacteria</taxon>
        <taxon>Pseudomonadati</taxon>
        <taxon>Pseudomonadota</taxon>
        <taxon>Gammaproteobacteria</taxon>
        <taxon>Alteromonadales</taxon>
        <taxon>Shewanellaceae</taxon>
        <taxon>Shewanella</taxon>
    </lineage>
</organism>
<keyword evidence="5" id="KW-0032">Aminotransferase</keyword>
<dbReference type="Pfam" id="PF00425">
    <property type="entry name" value="Chorismate_bind"/>
    <property type="match status" value="1"/>
</dbReference>
<dbReference type="InterPro" id="IPR019999">
    <property type="entry name" value="Anth_synth_I-like"/>
</dbReference>
<feature type="domain" description="Chorismate-utilising enzyme C-terminal" evidence="3">
    <location>
        <begin position="213"/>
        <end position="466"/>
    </location>
</feature>
<dbReference type="InterPro" id="IPR005802">
    <property type="entry name" value="ADC_synth_comp_1"/>
</dbReference>
<dbReference type="SUPFAM" id="SSF56322">
    <property type="entry name" value="ADC synthase"/>
    <property type="match status" value="1"/>
</dbReference>
<evidence type="ECO:0000313" key="6">
    <source>
        <dbReference type="Proteomes" id="UP001203423"/>
    </source>
</evidence>
<keyword evidence="2 5" id="KW-0808">Transferase</keyword>
<dbReference type="InterPro" id="IPR005801">
    <property type="entry name" value="ADC_synthase"/>
</dbReference>
<name>A0ABT0LJW9_9GAMM</name>
<evidence type="ECO:0000256" key="2">
    <source>
        <dbReference type="ARBA" id="ARBA00022679"/>
    </source>
</evidence>
<evidence type="ECO:0000313" key="5">
    <source>
        <dbReference type="EMBL" id="MCL1127587.1"/>
    </source>
</evidence>
<dbReference type="Pfam" id="PF04715">
    <property type="entry name" value="Anth_synt_I_N"/>
    <property type="match status" value="1"/>
</dbReference>
<dbReference type="PANTHER" id="PTHR11236">
    <property type="entry name" value="AMINOBENZOATE/ANTHRANILATE SYNTHASE"/>
    <property type="match status" value="1"/>
</dbReference>
<dbReference type="RefSeq" id="WP_248943026.1">
    <property type="nucleotide sequence ID" value="NZ_JAKIKS010000177.1"/>
</dbReference>
<dbReference type="GO" id="GO:0046820">
    <property type="term" value="F:4-amino-4-deoxychorismate synthase activity"/>
    <property type="evidence" value="ECO:0007669"/>
    <property type="project" value="UniProtKB-EC"/>
</dbReference>
<dbReference type="NCBIfam" id="TIGR00553">
    <property type="entry name" value="pabB"/>
    <property type="match status" value="1"/>
</dbReference>
<gene>
    <name evidence="5" type="primary">pabB</name>
    <name evidence="5" type="ORF">L2764_24710</name>
</gene>
<sequence>MSETANNTLFFRRIDCKLSTETLFDYFSDSPWAILLDSANAIHCDAHVDIICAAPIATLTTKNQTSTLAYFEPSSLNRLNNSHLTPIKVHQSQDDPFQLLETTLARLFPINKTAPFPFCGGAMGSFSYDLGRHIEILPKHAKHDIQLPEMNVGFYTWAFIFNYQEQCWYLLHYEGESAANSLLDELQTLLSLPLIKARSHFDLCSPWQNQITQQEYEQKFDRIQSYLQSGDCYQINLTQRFSACYQGDEYQAYKTLRDSNCAPFSAFIRLPEQALLSISPERFIQLREYYIQTKPIKGTMPRYDDPVMDANSADCLRHSTKDRAENVMIVDLLRNDLGKVAKAGSVSVPNLFDIESFPAVHHLVSTVTAELDEHNSAASLLRAAFPGGSITGAPKIRAMEIIEELEPSRRSLYCGSIGYLSQDGQMDTSITIRTLVAENQQLYCWAGGGIVADSVAAAEYQESYDKVSQILPILSNE</sequence>
<evidence type="ECO:0000256" key="1">
    <source>
        <dbReference type="ARBA" id="ARBA00013139"/>
    </source>
</evidence>
<keyword evidence="6" id="KW-1185">Reference proteome</keyword>
<dbReference type="Proteomes" id="UP001203423">
    <property type="component" value="Unassembled WGS sequence"/>
</dbReference>
<dbReference type="PRINTS" id="PR00095">
    <property type="entry name" value="ANTSNTHASEI"/>
</dbReference>
<dbReference type="InterPro" id="IPR015890">
    <property type="entry name" value="Chorismate_C"/>
</dbReference>
<protein>
    <recommendedName>
        <fullName evidence="1">aminodeoxychorismate synthase</fullName>
        <ecNumber evidence="1">2.6.1.85</ecNumber>
    </recommendedName>
</protein>
<comment type="caution">
    <text evidence="5">The sequence shown here is derived from an EMBL/GenBank/DDBJ whole genome shotgun (WGS) entry which is preliminary data.</text>
</comment>
<evidence type="ECO:0000259" key="4">
    <source>
        <dbReference type="Pfam" id="PF04715"/>
    </source>
</evidence>
<dbReference type="PANTHER" id="PTHR11236:SF50">
    <property type="entry name" value="AMINODEOXYCHORISMATE SYNTHASE COMPONENT 1"/>
    <property type="match status" value="1"/>
</dbReference>
<dbReference type="InterPro" id="IPR006805">
    <property type="entry name" value="Anth_synth_I_N"/>
</dbReference>
<feature type="domain" description="Anthranilate synthase component I N-terminal" evidence="4">
    <location>
        <begin position="20"/>
        <end position="170"/>
    </location>
</feature>
<accession>A0ABT0LJW9</accession>
<proteinExistence type="predicted"/>
<evidence type="ECO:0000259" key="3">
    <source>
        <dbReference type="Pfam" id="PF00425"/>
    </source>
</evidence>
<reference evidence="5 6" key="1">
    <citation type="submission" date="2022-01" db="EMBL/GenBank/DDBJ databases">
        <title>Whole genome-based taxonomy of the Shewanellaceae.</title>
        <authorList>
            <person name="Martin-Rodriguez A.J."/>
        </authorList>
    </citation>
    <scope>NUCLEOTIDE SEQUENCE [LARGE SCALE GENOMIC DNA]</scope>
    <source>
        <strain evidence="5 6">DSM 17177</strain>
    </source>
</reference>
<dbReference type="EMBL" id="JAKIKS010000177">
    <property type="protein sequence ID" value="MCL1127587.1"/>
    <property type="molecule type" value="Genomic_DNA"/>
</dbReference>
<dbReference type="EC" id="2.6.1.85" evidence="1"/>
<dbReference type="Gene3D" id="3.60.120.10">
    <property type="entry name" value="Anthranilate synthase"/>
    <property type="match status" value="1"/>
</dbReference>